<keyword evidence="6" id="KW-1185">Reference proteome</keyword>
<dbReference type="EMBL" id="BHYL01000059">
    <property type="protein sequence ID" value="GCD19341.1"/>
    <property type="molecule type" value="Genomic_DNA"/>
</dbReference>
<organism evidence="5 6">
    <name type="scientific">Cellulomonas algicola</name>
    <dbReference type="NCBI Taxonomy" id="2071633"/>
    <lineage>
        <taxon>Bacteria</taxon>
        <taxon>Bacillati</taxon>
        <taxon>Actinomycetota</taxon>
        <taxon>Actinomycetes</taxon>
        <taxon>Micrococcales</taxon>
        <taxon>Cellulomonadaceae</taxon>
        <taxon>Cellulomonas</taxon>
    </lineage>
</organism>
<feature type="domain" description="HTH-type transcriptional regulator MT1864/Rv1816-like C-terminal" evidence="4">
    <location>
        <begin position="85"/>
        <end position="184"/>
    </location>
</feature>
<keyword evidence="1" id="KW-0805">Transcription regulation</keyword>
<dbReference type="PANTHER" id="PTHR30055:SF234">
    <property type="entry name" value="HTH-TYPE TRANSCRIPTIONAL REGULATOR BETI"/>
    <property type="match status" value="1"/>
</dbReference>
<dbReference type="AlphaFoldDB" id="A0A401UXC8"/>
<accession>A0A401UXC8</accession>
<sequence length="198" mass="20659">MPRAGLDRSAVVGLALAVLDESPGGLADLTLAAVAARAGVAVPSLYKHVDGLPGLRRDVARACVEDFTETLDEAAPADAEPEQRLRAMADALRDYARRHPGRYRAVQVGGWPQDADATAVQVAAARTVSLMSETVAGLGVPAARHVDAVRAVRAALHGFVVLELDGGFGMPNDVDVSYRYLVDGLVRGLLATADTPVA</sequence>
<dbReference type="Gene3D" id="1.10.357.10">
    <property type="entry name" value="Tetracycline Repressor, domain 2"/>
    <property type="match status" value="1"/>
</dbReference>
<dbReference type="InterPro" id="IPR009057">
    <property type="entry name" value="Homeodomain-like_sf"/>
</dbReference>
<evidence type="ECO:0000259" key="4">
    <source>
        <dbReference type="Pfam" id="PF13305"/>
    </source>
</evidence>
<dbReference type="GO" id="GO:0003700">
    <property type="term" value="F:DNA-binding transcription factor activity"/>
    <property type="evidence" value="ECO:0007669"/>
    <property type="project" value="TreeGrafter"/>
</dbReference>
<proteinExistence type="predicted"/>
<protein>
    <submittedName>
        <fullName evidence="5">TetR family transcriptional regulator</fullName>
    </submittedName>
</protein>
<keyword evidence="2" id="KW-0238">DNA-binding</keyword>
<dbReference type="Gene3D" id="1.10.10.60">
    <property type="entry name" value="Homeodomain-like"/>
    <property type="match status" value="1"/>
</dbReference>
<dbReference type="SUPFAM" id="SSF48498">
    <property type="entry name" value="Tetracyclin repressor-like, C-terminal domain"/>
    <property type="match status" value="1"/>
</dbReference>
<keyword evidence="3" id="KW-0804">Transcription</keyword>
<dbReference type="PANTHER" id="PTHR30055">
    <property type="entry name" value="HTH-TYPE TRANSCRIPTIONAL REGULATOR RUTR"/>
    <property type="match status" value="1"/>
</dbReference>
<dbReference type="GO" id="GO:0000976">
    <property type="term" value="F:transcription cis-regulatory region binding"/>
    <property type="evidence" value="ECO:0007669"/>
    <property type="project" value="TreeGrafter"/>
</dbReference>
<evidence type="ECO:0000256" key="1">
    <source>
        <dbReference type="ARBA" id="ARBA00023015"/>
    </source>
</evidence>
<name>A0A401UXC8_9CELL</name>
<evidence type="ECO:0000313" key="6">
    <source>
        <dbReference type="Proteomes" id="UP000288246"/>
    </source>
</evidence>
<dbReference type="InterPro" id="IPR025996">
    <property type="entry name" value="MT1864/Rv1816-like_C"/>
</dbReference>
<dbReference type="InterPro" id="IPR050109">
    <property type="entry name" value="HTH-type_TetR-like_transc_reg"/>
</dbReference>
<comment type="caution">
    <text evidence="5">The sequence shown here is derived from an EMBL/GenBank/DDBJ whole genome shotgun (WGS) entry which is preliminary data.</text>
</comment>
<dbReference type="InterPro" id="IPR036271">
    <property type="entry name" value="Tet_transcr_reg_TetR-rel_C_sf"/>
</dbReference>
<evidence type="ECO:0000256" key="2">
    <source>
        <dbReference type="ARBA" id="ARBA00023125"/>
    </source>
</evidence>
<dbReference type="Proteomes" id="UP000288246">
    <property type="component" value="Unassembled WGS sequence"/>
</dbReference>
<dbReference type="SUPFAM" id="SSF46689">
    <property type="entry name" value="Homeodomain-like"/>
    <property type="match status" value="1"/>
</dbReference>
<gene>
    <name evidence="5" type="ORF">CTKZ_09030</name>
</gene>
<dbReference type="OrthoDB" id="71867at2"/>
<evidence type="ECO:0000256" key="3">
    <source>
        <dbReference type="ARBA" id="ARBA00023163"/>
    </source>
</evidence>
<dbReference type="Pfam" id="PF13305">
    <property type="entry name" value="TetR_C_33"/>
    <property type="match status" value="1"/>
</dbReference>
<evidence type="ECO:0000313" key="5">
    <source>
        <dbReference type="EMBL" id="GCD19341.1"/>
    </source>
</evidence>
<reference evidence="5 6" key="1">
    <citation type="submission" date="2018-11" db="EMBL/GenBank/DDBJ databases">
        <title>Draft genome sequence of Cellulomonas takizawaensis strain TKZ-21.</title>
        <authorList>
            <person name="Yamamura H."/>
            <person name="Hayashi T."/>
            <person name="Hamada M."/>
            <person name="Serisawa Y."/>
            <person name="Matsuyama K."/>
            <person name="Nakagawa Y."/>
            <person name="Otoguro M."/>
            <person name="Yanagida F."/>
            <person name="Hayakawa M."/>
        </authorList>
    </citation>
    <scope>NUCLEOTIDE SEQUENCE [LARGE SCALE GENOMIC DNA]</scope>
    <source>
        <strain evidence="5 6">TKZ-21</strain>
    </source>
</reference>
<dbReference type="RefSeq" id="WP_124341875.1">
    <property type="nucleotide sequence ID" value="NZ_BHYL01000059.1"/>
</dbReference>